<gene>
    <name evidence="2" type="ORF">MQN93_24175</name>
</gene>
<accession>A0ABS9XL83</accession>
<evidence type="ECO:0000313" key="3">
    <source>
        <dbReference type="Proteomes" id="UP001165270"/>
    </source>
</evidence>
<dbReference type="EMBL" id="JALDAX010000009">
    <property type="protein sequence ID" value="MCI3242825.1"/>
    <property type="molecule type" value="Genomic_DNA"/>
</dbReference>
<reference evidence="2" key="1">
    <citation type="submission" date="2022-03" db="EMBL/GenBank/DDBJ databases">
        <title>Streptomyces 7R015 and 7R016 isolated from Barleria lupulina in Thailand.</title>
        <authorList>
            <person name="Kanchanasin P."/>
            <person name="Phongsopitanun W."/>
            <person name="Tanasupawat S."/>
        </authorList>
    </citation>
    <scope>NUCLEOTIDE SEQUENCE</scope>
    <source>
        <strain evidence="2">7R016</strain>
    </source>
</reference>
<dbReference type="Proteomes" id="UP001165270">
    <property type="component" value="Unassembled WGS sequence"/>
</dbReference>
<dbReference type="RefSeq" id="WP_242711232.1">
    <property type="nucleotide sequence ID" value="NZ_JALDAX010000009.1"/>
</dbReference>
<protein>
    <submittedName>
        <fullName evidence="2">Uncharacterized protein</fullName>
    </submittedName>
</protein>
<feature type="compositionally biased region" description="Basic residues" evidence="1">
    <location>
        <begin position="91"/>
        <end position="100"/>
    </location>
</feature>
<name>A0ABS9XL83_9ACTN</name>
<evidence type="ECO:0000313" key="2">
    <source>
        <dbReference type="EMBL" id="MCI3242825.1"/>
    </source>
</evidence>
<keyword evidence="3" id="KW-1185">Reference proteome</keyword>
<proteinExistence type="predicted"/>
<evidence type="ECO:0000256" key="1">
    <source>
        <dbReference type="SAM" id="MobiDB-lite"/>
    </source>
</evidence>
<organism evidence="2 3">
    <name type="scientific">Streptomyces spinosisporus</name>
    <dbReference type="NCBI Taxonomy" id="2927582"/>
    <lineage>
        <taxon>Bacteria</taxon>
        <taxon>Bacillati</taxon>
        <taxon>Actinomycetota</taxon>
        <taxon>Actinomycetes</taxon>
        <taxon>Kitasatosporales</taxon>
        <taxon>Streptomycetaceae</taxon>
        <taxon>Streptomyces</taxon>
    </lineage>
</organism>
<feature type="region of interest" description="Disordered" evidence="1">
    <location>
        <begin position="49"/>
        <end position="100"/>
    </location>
</feature>
<sequence length="100" mass="10438">MDTADGHIHVDAKMLTDNPAVRGMLAATFGLVGDPPSVVTTGCGLQAPYAMTSRRPESAPPRRGGSGSADPVPDCRTPVTAPLPTESNTSYRKRAAMTRT</sequence>
<comment type="caution">
    <text evidence="2">The sequence shown here is derived from an EMBL/GenBank/DDBJ whole genome shotgun (WGS) entry which is preliminary data.</text>
</comment>